<comment type="caution">
    <text evidence="7">The sequence shown here is derived from an EMBL/GenBank/DDBJ whole genome shotgun (WGS) entry which is preliminary data.</text>
</comment>
<keyword evidence="4" id="KW-0862">Zinc</keyword>
<dbReference type="GO" id="GO:0008270">
    <property type="term" value="F:zinc ion binding"/>
    <property type="evidence" value="ECO:0007669"/>
    <property type="project" value="UniProtKB-KW"/>
</dbReference>
<dbReference type="EMBL" id="QGKY02001250">
    <property type="protein sequence ID" value="KAF2563036.1"/>
    <property type="molecule type" value="Genomic_DNA"/>
</dbReference>
<organism evidence="7">
    <name type="scientific">Brassica cretica</name>
    <name type="common">Mustard</name>
    <dbReference type="NCBI Taxonomy" id="69181"/>
    <lineage>
        <taxon>Eukaryota</taxon>
        <taxon>Viridiplantae</taxon>
        <taxon>Streptophyta</taxon>
        <taxon>Embryophyta</taxon>
        <taxon>Tracheophyta</taxon>
        <taxon>Spermatophyta</taxon>
        <taxon>Magnoliopsida</taxon>
        <taxon>eudicotyledons</taxon>
        <taxon>Gunneridae</taxon>
        <taxon>Pentapetalae</taxon>
        <taxon>rosids</taxon>
        <taxon>malvids</taxon>
        <taxon>Brassicales</taxon>
        <taxon>Brassicaceae</taxon>
        <taxon>Brassiceae</taxon>
        <taxon>Brassica</taxon>
    </lineage>
</organism>
<protein>
    <recommendedName>
        <fullName evidence="6">Replication factor A C-terminal domain-containing protein</fullName>
    </recommendedName>
</protein>
<dbReference type="CDD" id="cd04476">
    <property type="entry name" value="RPA1_DBD_C"/>
    <property type="match status" value="1"/>
</dbReference>
<evidence type="ECO:0000256" key="1">
    <source>
        <dbReference type="ARBA" id="ARBA00005690"/>
    </source>
</evidence>
<dbReference type="PANTHER" id="PTHR47165:SF4">
    <property type="entry name" value="OS03G0429900 PROTEIN"/>
    <property type="match status" value="1"/>
</dbReference>
<dbReference type="AlphaFoldDB" id="A0A8S9I1A8"/>
<dbReference type="InterPro" id="IPR013955">
    <property type="entry name" value="Rep_factor-A_C"/>
</dbReference>
<keyword evidence="3" id="KW-0863">Zinc-finger</keyword>
<sequence length="562" mass="63100">MHCQHWVRAGTAHKLSLQLRNQVDQRLTIVLWGDNAEVVSDVLHYSINYSINRALICVVRFGKISVCQSERSVSNVYNISDIALNPDMDEVEAFLKLLPEDEITLEHMDSKPLCLVSNISEKNDFFVDTPRKTITQVLDTTHVQMCIITCTVAAIDTDKRWYYLSCKVCGNEILKVSDDGSAGGADDLNTFHNYYCVKCKTYSPKPDTRYMLNLVVLDNTGGTNFLLLDNLAQQLLGQPCIALTGGGNTAVGRPLPAVLTKLVGKTYVFKINIDKDNYYTHEPFKVLKIITSTDMIYELAVNHSHVYTGSTNCRAISSQLYPPEGSTSKLCGSYNHVLADYLTPAKRRGSSFSLDVAESLEMNCVTKGSCSVRIKKEKTHKVAETISVTSRGRGSSLFTHRIDSYQDIESDGSKDSGKKKTTEKIDGSFGSIVKESEEDIIAAHDEKGKEVVLKQSLEKQIGESATGKEVVLKLLADLERVDIRKQNLNMRKENNLQLMEVDPIEDVELREPDMTHEEHEKRSGKQMESLFLLELATYQTVLIELSLLMDFRFLAISRRKVR</sequence>
<keyword evidence="5" id="KW-0238">DNA-binding</keyword>
<dbReference type="PANTHER" id="PTHR47165">
    <property type="entry name" value="OS03G0429900 PROTEIN"/>
    <property type="match status" value="1"/>
</dbReference>
<evidence type="ECO:0000256" key="5">
    <source>
        <dbReference type="ARBA" id="ARBA00023125"/>
    </source>
</evidence>
<evidence type="ECO:0000256" key="4">
    <source>
        <dbReference type="ARBA" id="ARBA00022833"/>
    </source>
</evidence>
<feature type="domain" description="Replication factor A C-terminal" evidence="6">
    <location>
        <begin position="148"/>
        <end position="281"/>
    </location>
</feature>
<reference evidence="7" key="1">
    <citation type="submission" date="2019-12" db="EMBL/GenBank/DDBJ databases">
        <title>Genome sequencing and annotation of Brassica cretica.</title>
        <authorList>
            <person name="Studholme D.J."/>
            <person name="Sarris P.F."/>
        </authorList>
    </citation>
    <scope>NUCLEOTIDE SEQUENCE</scope>
    <source>
        <strain evidence="7">PFS-102/07</strain>
        <tissue evidence="7">Leaf</tissue>
    </source>
</reference>
<evidence type="ECO:0000256" key="3">
    <source>
        <dbReference type="ARBA" id="ARBA00022771"/>
    </source>
</evidence>
<comment type="similarity">
    <text evidence="1">Belongs to the replication factor A protein 1 family.</text>
</comment>
<name>A0A8S9I1A8_BRACR</name>
<evidence type="ECO:0000256" key="2">
    <source>
        <dbReference type="ARBA" id="ARBA00022723"/>
    </source>
</evidence>
<evidence type="ECO:0000259" key="6">
    <source>
        <dbReference type="Pfam" id="PF08646"/>
    </source>
</evidence>
<keyword evidence="2" id="KW-0479">Metal-binding</keyword>
<dbReference type="Gene3D" id="2.40.50.140">
    <property type="entry name" value="Nucleic acid-binding proteins"/>
    <property type="match status" value="2"/>
</dbReference>
<proteinExistence type="inferred from homology"/>
<dbReference type="SUPFAM" id="SSF50249">
    <property type="entry name" value="Nucleic acid-binding proteins"/>
    <property type="match status" value="2"/>
</dbReference>
<dbReference type="InterPro" id="IPR047192">
    <property type="entry name" value="Euk_RPA1_DBD_C"/>
</dbReference>
<dbReference type="CDD" id="cd04481">
    <property type="entry name" value="RPA1_DBD_B_like"/>
    <property type="match status" value="1"/>
</dbReference>
<accession>A0A8S9I1A8</accession>
<evidence type="ECO:0000313" key="7">
    <source>
        <dbReference type="EMBL" id="KAF2563036.1"/>
    </source>
</evidence>
<dbReference type="InterPro" id="IPR012340">
    <property type="entry name" value="NA-bd_OB-fold"/>
</dbReference>
<dbReference type="Pfam" id="PF08646">
    <property type="entry name" value="Rep_fac-A_C"/>
    <property type="match status" value="1"/>
</dbReference>
<gene>
    <name evidence="7" type="ORF">F2Q70_00016630</name>
</gene>
<dbReference type="GO" id="GO:0003677">
    <property type="term" value="F:DNA binding"/>
    <property type="evidence" value="ECO:0007669"/>
    <property type="project" value="UniProtKB-KW"/>
</dbReference>